<dbReference type="Proteomes" id="UP001149411">
    <property type="component" value="Unassembled WGS sequence"/>
</dbReference>
<evidence type="ECO:0000313" key="3">
    <source>
        <dbReference type="Proteomes" id="UP001149411"/>
    </source>
</evidence>
<keyword evidence="3" id="KW-1185">Reference proteome</keyword>
<comment type="caution">
    <text evidence="2">The sequence shown here is derived from an EMBL/GenBank/DDBJ whole genome shotgun (WGS) entry which is preliminary data.</text>
</comment>
<sequence>MNLGRRSFVATVAVVMSGCIDGENDTPANDNEETNGTDTENQTDESLNESEYGGLAEEGTRIFEEEVNVELPYGDDYSPQELLIYNSGEKKVDATVRILEDGEVIYSVTLVQEEGRGYRYPEFMAKTGEFEVEVELDEEAHELECKTGPGFSNMAVELPEVKGCTSPKHANITIRRVTETPDEVDPVSSEEPSEYDTVEYYVEWYRDCKDNPEEKDLCATENGELDFARGGVSGRSYEEFERIIEKFPSYGSEEDGYPTTEKDGYPAGTYIRHDGEIYVFRMLFARA</sequence>
<name>A0A9Q4GGU1_9EURY</name>
<dbReference type="EMBL" id="RKLV01000002">
    <property type="protein sequence ID" value="MCX2818105.1"/>
    <property type="molecule type" value="Genomic_DNA"/>
</dbReference>
<proteinExistence type="predicted"/>
<feature type="compositionally biased region" description="Acidic residues" evidence="1">
    <location>
        <begin position="30"/>
        <end position="48"/>
    </location>
</feature>
<reference evidence="2" key="1">
    <citation type="submission" date="2022-09" db="EMBL/GenBank/DDBJ databases">
        <title>Haloadaptaus new haloarchaeum isolated from saline soil.</title>
        <authorList>
            <person name="Duran-Viseras A."/>
            <person name="Sanchez-Porro C."/>
            <person name="Ventosa A."/>
        </authorList>
    </citation>
    <scope>NUCLEOTIDE SEQUENCE</scope>
    <source>
        <strain evidence="2">F3-133</strain>
    </source>
</reference>
<feature type="region of interest" description="Disordered" evidence="1">
    <location>
        <begin position="20"/>
        <end position="53"/>
    </location>
</feature>
<evidence type="ECO:0000313" key="2">
    <source>
        <dbReference type="EMBL" id="MCX2818105.1"/>
    </source>
</evidence>
<protein>
    <submittedName>
        <fullName evidence="2">Uncharacterized protein</fullName>
    </submittedName>
</protein>
<dbReference type="PROSITE" id="PS51257">
    <property type="entry name" value="PROKAR_LIPOPROTEIN"/>
    <property type="match status" value="1"/>
</dbReference>
<dbReference type="AlphaFoldDB" id="A0A9Q4GGU1"/>
<organism evidence="2 3">
    <name type="scientific">Halorutilus salinus</name>
    <dbReference type="NCBI Taxonomy" id="2487751"/>
    <lineage>
        <taxon>Archaea</taxon>
        <taxon>Methanobacteriati</taxon>
        <taxon>Methanobacteriota</taxon>
        <taxon>Stenosarchaea group</taxon>
        <taxon>Halobacteria</taxon>
        <taxon>Halorutilales</taxon>
        <taxon>Halorutilaceae</taxon>
        <taxon>Halorutilus</taxon>
    </lineage>
</organism>
<accession>A0A9Q4GGU1</accession>
<dbReference type="RefSeq" id="WP_266085770.1">
    <property type="nucleotide sequence ID" value="NZ_RKLV01000002.1"/>
</dbReference>
<evidence type="ECO:0000256" key="1">
    <source>
        <dbReference type="SAM" id="MobiDB-lite"/>
    </source>
</evidence>
<gene>
    <name evidence="2" type="ORF">EGH25_01885</name>
</gene>